<name>A0A9I9EJR0_CUCME</name>
<evidence type="ECO:0008006" key="2">
    <source>
        <dbReference type="Google" id="ProtNLM"/>
    </source>
</evidence>
<reference evidence="1" key="1">
    <citation type="submission" date="2023-03" db="UniProtKB">
        <authorList>
            <consortium name="EnsemblPlants"/>
        </authorList>
    </citation>
    <scope>IDENTIFICATION</scope>
</reference>
<dbReference type="EnsemblPlants" id="MELO3C034756.2.1">
    <property type="protein sequence ID" value="MELO3C034756.2.1"/>
    <property type="gene ID" value="MELO3C034756.2"/>
</dbReference>
<protein>
    <recommendedName>
        <fullName evidence="2">Retrotransposon protein</fullName>
    </recommendedName>
</protein>
<dbReference type="AlphaFoldDB" id="A0A9I9EJR0"/>
<organism evidence="1">
    <name type="scientific">Cucumis melo</name>
    <name type="common">Muskmelon</name>
    <dbReference type="NCBI Taxonomy" id="3656"/>
    <lineage>
        <taxon>Eukaryota</taxon>
        <taxon>Viridiplantae</taxon>
        <taxon>Streptophyta</taxon>
        <taxon>Embryophyta</taxon>
        <taxon>Tracheophyta</taxon>
        <taxon>Spermatophyta</taxon>
        <taxon>Magnoliopsida</taxon>
        <taxon>eudicotyledons</taxon>
        <taxon>Gunneridae</taxon>
        <taxon>Pentapetalae</taxon>
        <taxon>rosids</taxon>
        <taxon>fabids</taxon>
        <taxon>Cucurbitales</taxon>
        <taxon>Cucurbitaceae</taxon>
        <taxon>Benincaseae</taxon>
        <taxon>Cucumis</taxon>
    </lineage>
</organism>
<evidence type="ECO:0000313" key="1">
    <source>
        <dbReference type="EnsemblPlants" id="MELO3C034756.2.1"/>
    </source>
</evidence>
<dbReference type="Gramene" id="MELO3C034756.2.1">
    <property type="protein sequence ID" value="MELO3C034756.2.1"/>
    <property type="gene ID" value="MELO3C034756.2"/>
</dbReference>
<sequence>MDEHEFASLLNVFITSQCQLVLMLELLNNDTKRITHIPHDTRHRIRQFAYFRMIHDSDLSHPAAKGLLNKSFPYYDELSYMLGKNRATESQAETFTDVELNDPTGYEEFAADAAPDMDF</sequence>
<accession>A0A9I9EJR0</accession>
<proteinExistence type="predicted"/>